<evidence type="ECO:0000313" key="13">
    <source>
        <dbReference type="EMBL" id="MBB4077569.1"/>
    </source>
</evidence>
<keyword evidence="8" id="KW-0998">Cell outer membrane</keyword>
<comment type="subcellular location">
    <subcellularLocation>
        <location evidence="1">Cell outer membrane</location>
        <topology evidence="1">Multi-pass membrane protein</topology>
    </subcellularLocation>
</comment>
<dbReference type="CDD" id="cd07185">
    <property type="entry name" value="OmpA_C-like"/>
    <property type="match status" value="1"/>
</dbReference>
<feature type="compositionally biased region" description="Basic and acidic residues" evidence="10">
    <location>
        <begin position="310"/>
        <end position="324"/>
    </location>
</feature>
<proteinExistence type="predicted"/>
<dbReference type="Proteomes" id="UP000576209">
    <property type="component" value="Unassembled WGS sequence"/>
</dbReference>
<keyword evidence="3" id="KW-1134">Transmembrane beta strand</keyword>
<evidence type="ECO:0000259" key="12">
    <source>
        <dbReference type="PROSITE" id="PS51123"/>
    </source>
</evidence>
<dbReference type="GO" id="GO:0009279">
    <property type="term" value="C:cell outer membrane"/>
    <property type="evidence" value="ECO:0007669"/>
    <property type="project" value="UniProtKB-SubCell"/>
</dbReference>
<gene>
    <name evidence="13" type="ORF">GGR28_000170</name>
</gene>
<keyword evidence="14" id="KW-1185">Reference proteome</keyword>
<keyword evidence="5" id="KW-0406">Ion transport</keyword>
<evidence type="ECO:0000256" key="5">
    <source>
        <dbReference type="ARBA" id="ARBA00023065"/>
    </source>
</evidence>
<sequence length="506" mass="56210">MKILSLLIFCLCFSLGGVIHAQGTPMPTTDDATSTVQEGEMQAPVNKRDQNSMLEVGISPVYSWLSSDVTSKGGYGAGLHVRKSLDHLFSLRLDALYARSKGDDGRAQSDGNRRFDTDWYSGTAYGVVTLNNFTFKGDIRNVNVYMMAGAGFNFFGNEFQCNRETGNRYGCDGTNRPFAENRNGVVDKSFQTHAAFGTGINFRINPRFNIGVEYQALVPLGKRADIVDGYDASDFRDVQNIAGVSLNFNLGNPERKTEPRYWTNAFTPVKEDIAMINRRVDEATMDDDGDGIVNSIDQENDTPSGVPVDSRGRTLDSDKDGVPDYRDLEPFFPPREGEVVNADGVVTERIDAPLTEGEIQALIDSSLDRFRQDTIFQRNGSTYLPTIYFPLNSAEVKYDDYGMLAGVARVVKGNPNMKVVVRGYTDRTGTTDRNLNLSYRRALNVVDHLVTVHGVNRDQLVLQYRGEDEAIVPLDRSLVNRRVEFLTGINGAQEDPAPEGMEMDRN</sequence>
<evidence type="ECO:0000313" key="14">
    <source>
        <dbReference type="Proteomes" id="UP000576209"/>
    </source>
</evidence>
<protein>
    <submittedName>
        <fullName evidence="13">Outer membrane protein OmpA-like peptidoglycan-associated protein</fullName>
    </submittedName>
</protein>
<name>A0A840E6Z6_9BACT</name>
<dbReference type="InterPro" id="IPR011250">
    <property type="entry name" value="OMP/PagP_B-barrel"/>
</dbReference>
<accession>A0A840E6Z6</accession>
<evidence type="ECO:0000256" key="9">
    <source>
        <dbReference type="PROSITE-ProRule" id="PRU00473"/>
    </source>
</evidence>
<dbReference type="InterPro" id="IPR006664">
    <property type="entry name" value="OMP_bac"/>
</dbReference>
<dbReference type="GO" id="GO:0046930">
    <property type="term" value="C:pore complex"/>
    <property type="evidence" value="ECO:0007669"/>
    <property type="project" value="UniProtKB-KW"/>
</dbReference>
<evidence type="ECO:0000256" key="7">
    <source>
        <dbReference type="ARBA" id="ARBA00023136"/>
    </source>
</evidence>
<dbReference type="Gene3D" id="2.40.160.20">
    <property type="match status" value="1"/>
</dbReference>
<keyword evidence="6" id="KW-0626">Porin</keyword>
<evidence type="ECO:0000256" key="11">
    <source>
        <dbReference type="SAM" id="SignalP"/>
    </source>
</evidence>
<dbReference type="GO" id="GO:0015288">
    <property type="term" value="F:porin activity"/>
    <property type="evidence" value="ECO:0007669"/>
    <property type="project" value="UniProtKB-KW"/>
</dbReference>
<evidence type="ECO:0000256" key="4">
    <source>
        <dbReference type="ARBA" id="ARBA00022692"/>
    </source>
</evidence>
<feature type="chain" id="PRO_5032346936" evidence="11">
    <location>
        <begin position="22"/>
        <end position="506"/>
    </location>
</feature>
<evidence type="ECO:0000256" key="1">
    <source>
        <dbReference type="ARBA" id="ARBA00004571"/>
    </source>
</evidence>
<dbReference type="InterPro" id="IPR036737">
    <property type="entry name" value="OmpA-like_sf"/>
</dbReference>
<dbReference type="Pfam" id="PF00691">
    <property type="entry name" value="OmpA"/>
    <property type="match status" value="1"/>
</dbReference>
<feature type="domain" description="OmpA-like" evidence="12">
    <location>
        <begin position="376"/>
        <end position="491"/>
    </location>
</feature>
<evidence type="ECO:0000256" key="3">
    <source>
        <dbReference type="ARBA" id="ARBA00022452"/>
    </source>
</evidence>
<dbReference type="PANTHER" id="PTHR30329">
    <property type="entry name" value="STATOR ELEMENT OF FLAGELLAR MOTOR COMPLEX"/>
    <property type="match status" value="1"/>
</dbReference>
<dbReference type="PANTHER" id="PTHR30329:SF21">
    <property type="entry name" value="LIPOPROTEIN YIAD-RELATED"/>
    <property type="match status" value="1"/>
</dbReference>
<evidence type="ECO:0000256" key="8">
    <source>
        <dbReference type="ARBA" id="ARBA00023237"/>
    </source>
</evidence>
<dbReference type="SUPFAM" id="SSF103088">
    <property type="entry name" value="OmpA-like"/>
    <property type="match status" value="1"/>
</dbReference>
<keyword evidence="2" id="KW-0813">Transport</keyword>
<reference evidence="13 14" key="1">
    <citation type="submission" date="2020-08" db="EMBL/GenBank/DDBJ databases">
        <title>Genomic Encyclopedia of Type Strains, Phase IV (KMG-IV): sequencing the most valuable type-strain genomes for metagenomic binning, comparative biology and taxonomic classification.</title>
        <authorList>
            <person name="Goeker M."/>
        </authorList>
    </citation>
    <scope>NUCLEOTIDE SEQUENCE [LARGE SCALE GENOMIC DNA]</scope>
    <source>
        <strain evidence="13 14">DSM 105137</strain>
    </source>
</reference>
<evidence type="ECO:0000256" key="10">
    <source>
        <dbReference type="SAM" id="MobiDB-lite"/>
    </source>
</evidence>
<dbReference type="SUPFAM" id="SSF103647">
    <property type="entry name" value="TSP type-3 repeat"/>
    <property type="match status" value="1"/>
</dbReference>
<dbReference type="Gene3D" id="3.30.1330.60">
    <property type="entry name" value="OmpA-like domain"/>
    <property type="match status" value="1"/>
</dbReference>
<dbReference type="PRINTS" id="PR01021">
    <property type="entry name" value="OMPADOMAIN"/>
</dbReference>
<keyword evidence="11" id="KW-0732">Signal</keyword>
<dbReference type="GO" id="GO:0005509">
    <property type="term" value="F:calcium ion binding"/>
    <property type="evidence" value="ECO:0007669"/>
    <property type="project" value="InterPro"/>
</dbReference>
<feature type="signal peptide" evidence="11">
    <location>
        <begin position="1"/>
        <end position="21"/>
    </location>
</feature>
<dbReference type="InterPro" id="IPR028974">
    <property type="entry name" value="TSP_type-3_rpt"/>
</dbReference>
<dbReference type="EMBL" id="JACIFF010000001">
    <property type="protein sequence ID" value="MBB4077569.1"/>
    <property type="molecule type" value="Genomic_DNA"/>
</dbReference>
<dbReference type="AlphaFoldDB" id="A0A840E6Z6"/>
<dbReference type="RefSeq" id="WP_183493827.1">
    <property type="nucleotide sequence ID" value="NZ_JACIFF010000001.1"/>
</dbReference>
<keyword evidence="4" id="KW-0812">Transmembrane</keyword>
<dbReference type="SUPFAM" id="SSF56925">
    <property type="entry name" value="OMPA-like"/>
    <property type="match status" value="1"/>
</dbReference>
<dbReference type="GO" id="GO:0006811">
    <property type="term" value="P:monoatomic ion transport"/>
    <property type="evidence" value="ECO:0007669"/>
    <property type="project" value="UniProtKB-KW"/>
</dbReference>
<dbReference type="InterPro" id="IPR050330">
    <property type="entry name" value="Bact_OuterMem_StrucFunc"/>
</dbReference>
<keyword evidence="7 9" id="KW-0472">Membrane</keyword>
<dbReference type="InterPro" id="IPR006665">
    <property type="entry name" value="OmpA-like"/>
</dbReference>
<organism evidence="13 14">
    <name type="scientific">Neolewinella aquimaris</name>
    <dbReference type="NCBI Taxonomy" id="1835722"/>
    <lineage>
        <taxon>Bacteria</taxon>
        <taxon>Pseudomonadati</taxon>
        <taxon>Bacteroidota</taxon>
        <taxon>Saprospiria</taxon>
        <taxon>Saprospirales</taxon>
        <taxon>Lewinellaceae</taxon>
        <taxon>Neolewinella</taxon>
    </lineage>
</organism>
<evidence type="ECO:0000256" key="6">
    <source>
        <dbReference type="ARBA" id="ARBA00023114"/>
    </source>
</evidence>
<dbReference type="PROSITE" id="PS51123">
    <property type="entry name" value="OMPA_2"/>
    <property type="match status" value="1"/>
</dbReference>
<feature type="region of interest" description="Disordered" evidence="10">
    <location>
        <begin position="292"/>
        <end position="324"/>
    </location>
</feature>
<comment type="caution">
    <text evidence="13">The sequence shown here is derived from an EMBL/GenBank/DDBJ whole genome shotgun (WGS) entry which is preliminary data.</text>
</comment>
<evidence type="ECO:0000256" key="2">
    <source>
        <dbReference type="ARBA" id="ARBA00022448"/>
    </source>
</evidence>